<keyword evidence="4" id="KW-1133">Transmembrane helix</keyword>
<keyword evidence="4" id="KW-0472">Membrane</keyword>
<feature type="domain" description="HTH araC/xylS-type" evidence="5">
    <location>
        <begin position="634"/>
        <end position="732"/>
    </location>
</feature>
<keyword evidence="7" id="KW-1185">Reference proteome</keyword>
<dbReference type="InterPro" id="IPR041522">
    <property type="entry name" value="CdaR_GGDEF"/>
</dbReference>
<keyword evidence="3" id="KW-0804">Transcription</keyword>
<keyword evidence="2" id="KW-0238">DNA-binding</keyword>
<dbReference type="Pfam" id="PF12833">
    <property type="entry name" value="HTH_18"/>
    <property type="match status" value="1"/>
</dbReference>
<dbReference type="PRINTS" id="PR00032">
    <property type="entry name" value="HTHARAC"/>
</dbReference>
<dbReference type="InterPro" id="IPR018060">
    <property type="entry name" value="HTH_AraC"/>
</dbReference>
<dbReference type="PANTHER" id="PTHR43280:SF34">
    <property type="entry name" value="ARAC-FAMILY TRANSCRIPTIONAL REGULATOR"/>
    <property type="match status" value="1"/>
</dbReference>
<feature type="transmembrane region" description="Helical" evidence="4">
    <location>
        <begin position="296"/>
        <end position="319"/>
    </location>
</feature>
<dbReference type="AlphaFoldDB" id="A0A329MK39"/>
<evidence type="ECO:0000256" key="4">
    <source>
        <dbReference type="SAM" id="Phobius"/>
    </source>
</evidence>
<evidence type="ECO:0000256" key="2">
    <source>
        <dbReference type="ARBA" id="ARBA00023125"/>
    </source>
</evidence>
<dbReference type="Proteomes" id="UP000250369">
    <property type="component" value="Unassembled WGS sequence"/>
</dbReference>
<keyword evidence="4" id="KW-0812">Transmembrane</keyword>
<dbReference type="SUPFAM" id="SSF46689">
    <property type="entry name" value="Homeodomain-like"/>
    <property type="match status" value="1"/>
</dbReference>
<protein>
    <recommendedName>
        <fullName evidence="5">HTH araC/xylS-type domain-containing protein</fullName>
    </recommendedName>
</protein>
<dbReference type="PANTHER" id="PTHR43280">
    <property type="entry name" value="ARAC-FAMILY TRANSCRIPTIONAL REGULATOR"/>
    <property type="match status" value="1"/>
</dbReference>
<dbReference type="Gene3D" id="1.10.10.60">
    <property type="entry name" value="Homeodomain-like"/>
    <property type="match status" value="2"/>
</dbReference>
<proteinExistence type="predicted"/>
<organism evidence="6 7">
    <name type="scientific">Paenibacillus contaminans</name>
    <dbReference type="NCBI Taxonomy" id="450362"/>
    <lineage>
        <taxon>Bacteria</taxon>
        <taxon>Bacillati</taxon>
        <taxon>Bacillota</taxon>
        <taxon>Bacilli</taxon>
        <taxon>Bacillales</taxon>
        <taxon>Paenibacillaceae</taxon>
        <taxon>Paenibacillus</taxon>
    </lineage>
</organism>
<dbReference type="GO" id="GO:0043565">
    <property type="term" value="F:sequence-specific DNA binding"/>
    <property type="evidence" value="ECO:0007669"/>
    <property type="project" value="InterPro"/>
</dbReference>
<dbReference type="GO" id="GO:0003700">
    <property type="term" value="F:DNA-binding transcription factor activity"/>
    <property type="evidence" value="ECO:0007669"/>
    <property type="project" value="InterPro"/>
</dbReference>
<accession>A0A329MK39</accession>
<evidence type="ECO:0000256" key="3">
    <source>
        <dbReference type="ARBA" id="ARBA00023163"/>
    </source>
</evidence>
<feature type="transmembrane region" description="Helical" evidence="4">
    <location>
        <begin position="23"/>
        <end position="45"/>
    </location>
</feature>
<evidence type="ECO:0000259" key="5">
    <source>
        <dbReference type="PROSITE" id="PS01124"/>
    </source>
</evidence>
<sequence>MMLYCKHLQIMVKEGFTLVKSRYFYQLLLIILLISIPPLLLWNIYATNSFVAQSTTLINEKNEHELNRTGYLMNRTINQIKEIAMSGLNVDIVGDPGDLSIVDRLNTMDKLSKLVASNEYLQSVYLYNALDGSMLASDYGIVFQLDRSGYRWIKQHIQNMAINKDLQMTNTRLNQTNNTYTVSLVLNINTIKQKHQYLIYNIDIEKLYNDFFSRLNVDSEIYHYYIVNRQGEVIFPLPPEASESYASDQPIQYVKPNPERYVSATRYQLPGLQWTLVGEVDTQALYQGVDAFKKRMYVLTIVIVVALAGLVFIGSRQLYKPIRYLTKRFKQGWQQEPADVRQADEFGFLHSTFDHMVDSYTELNQRLANSQSLLNRTQLYYLMKTRNQTADYKSIAKAFQLEGSFVVFVFKMNGADAEWSYDMLREDLEKRFAVSERCEMFSDEQECFAIIQLRETELNGLLVRILLLMDDEMLQRISISAGNVYQDLAQLHESYTEAKYAYQVGRMYDTEEHIYCFNKLPMDYHKPVMEELSMDALEHAVRQQQADDYAAMLNRLFRDDTGIMEYNTNFYMVLSMLRKMHDREEVSFLHEVNELIANNSIMNNVTLKSFFMDQFKLFAQDSKSAASEKDQYMKRIERYVEANYPGSFSLDDVSDEVGISKQYICQLIKQQYNITFIDYLNQYRIDQAKRFLESGPMKISEVYAKVGFNSYSYFSKVFKQYTGLVPSEYRELSMSRERTTS</sequence>
<dbReference type="Gene3D" id="6.10.340.10">
    <property type="match status" value="1"/>
</dbReference>
<keyword evidence="1" id="KW-0805">Transcription regulation</keyword>
<evidence type="ECO:0000313" key="6">
    <source>
        <dbReference type="EMBL" id="RAV20185.1"/>
    </source>
</evidence>
<name>A0A329MK39_9BACL</name>
<dbReference type="CDD" id="cd06225">
    <property type="entry name" value="HAMP"/>
    <property type="match status" value="1"/>
</dbReference>
<dbReference type="EMBL" id="QMFB01000009">
    <property type="protein sequence ID" value="RAV20185.1"/>
    <property type="molecule type" value="Genomic_DNA"/>
</dbReference>
<dbReference type="InterPro" id="IPR009057">
    <property type="entry name" value="Homeodomain-like_sf"/>
</dbReference>
<gene>
    <name evidence="6" type="ORF">DQG23_17120</name>
</gene>
<evidence type="ECO:0000313" key="7">
    <source>
        <dbReference type="Proteomes" id="UP000250369"/>
    </source>
</evidence>
<comment type="caution">
    <text evidence="6">The sequence shown here is derived from an EMBL/GenBank/DDBJ whole genome shotgun (WGS) entry which is preliminary data.</text>
</comment>
<dbReference type="PROSITE" id="PS01124">
    <property type="entry name" value="HTH_ARAC_FAMILY_2"/>
    <property type="match status" value="1"/>
</dbReference>
<evidence type="ECO:0000256" key="1">
    <source>
        <dbReference type="ARBA" id="ARBA00023015"/>
    </source>
</evidence>
<dbReference type="InterPro" id="IPR020449">
    <property type="entry name" value="Tscrpt_reg_AraC-type_HTH"/>
</dbReference>
<reference evidence="6 7" key="1">
    <citation type="journal article" date="2009" name="Int. J. Syst. Evol. Microbiol.">
        <title>Paenibacillus contaminans sp. nov., isolated from a contaminated laboratory plate.</title>
        <authorList>
            <person name="Chou J.H."/>
            <person name="Lee J.H."/>
            <person name="Lin M.C."/>
            <person name="Chang P.S."/>
            <person name="Arun A.B."/>
            <person name="Young C.C."/>
            <person name="Chen W.M."/>
        </authorList>
    </citation>
    <scope>NUCLEOTIDE SEQUENCE [LARGE SCALE GENOMIC DNA]</scope>
    <source>
        <strain evidence="6 7">CKOBP-6</strain>
    </source>
</reference>
<dbReference type="SMART" id="SM00342">
    <property type="entry name" value="HTH_ARAC"/>
    <property type="match status" value="1"/>
</dbReference>
<dbReference type="Pfam" id="PF17853">
    <property type="entry name" value="GGDEF_2"/>
    <property type="match status" value="1"/>
</dbReference>